<gene>
    <name evidence="21" type="ORF">AC578_4560</name>
</gene>
<keyword evidence="13" id="KW-0653">Protein transport</keyword>
<dbReference type="GO" id="GO:0006606">
    <property type="term" value="P:protein import into nucleus"/>
    <property type="evidence" value="ECO:0007669"/>
    <property type="project" value="TreeGrafter"/>
</dbReference>
<dbReference type="GO" id="GO:0031080">
    <property type="term" value="C:nuclear pore outer ring"/>
    <property type="evidence" value="ECO:0007669"/>
    <property type="project" value="TreeGrafter"/>
</dbReference>
<dbReference type="CDD" id="cd00200">
    <property type="entry name" value="WD40"/>
    <property type="match status" value="1"/>
</dbReference>
<dbReference type="SMART" id="SM00320">
    <property type="entry name" value="WD40"/>
    <property type="match status" value="5"/>
</dbReference>
<dbReference type="FunFam" id="2.130.10.10:FF:000017">
    <property type="entry name" value="SEC13 homolog (S. cerevisiae)"/>
    <property type="match status" value="1"/>
</dbReference>
<dbReference type="STRING" id="321146.A0A139HGI6"/>
<sequence length="508" mass="57008">MIHDAVLDYYGRRLATCSSDKTIKIFEIEGEQHRLTETLKGHEGAVWGVAWAHPKYGTILASCSYDGRILIWREQNNQWQRIYEFTHHTASVNLVAWSPPETGCHLAAASSDGNVSVLTFENNNFSHAIFQAHGLGVNSVSWSPAILPGQLTSAQNGPHTAGPQRRFVTGGSDNLVKIWQYNANTQTYDNITTLTGHADWVRDVAWSPTPLSKIYIASASQDHTVRIWTLPAGADIADASAWKSEELNLDVVVWRASWSMAGNVLAVSCGDNRVSLWKEKLKGGWEVVKTMEEPAQQKSDNNTADMMRCSMIYPNVIAGAPTTLPQSPERHRPPHRRNRSEQLPDISRLSMDESSRSSRSRSTHHRSKSSRRGRSPLPSPNKSVRFFDESPPPRHRRSNVPERPKSYVKDAPPIAINESAKDTSRRLYIQAYERGYLTPPTTPTYERSRPSYRRSGSSRDILTTVAEMGTVVPPPTSPYYERPRYERTSSGRSERSSHGGHSRKHSRS</sequence>
<dbReference type="GO" id="GO:0005198">
    <property type="term" value="F:structural molecule activity"/>
    <property type="evidence" value="ECO:0007669"/>
    <property type="project" value="InterPro"/>
</dbReference>
<evidence type="ECO:0000313" key="22">
    <source>
        <dbReference type="Proteomes" id="UP000070133"/>
    </source>
</evidence>
<dbReference type="PROSITE" id="PS50294">
    <property type="entry name" value="WD_REPEATS_REGION"/>
    <property type="match status" value="2"/>
</dbReference>
<dbReference type="Pfam" id="PF23769">
    <property type="entry name" value="Beta-prop_WDR75_2nd"/>
    <property type="match status" value="1"/>
</dbReference>
<comment type="function">
    <text evidence="17">Component of the coat protein complex II (COPII) which promotes the formation of transport vesicles from the endoplasmic reticulum (ER). The coat has two main functions, the physical deformation of the endoplasmic reticulum membrane into vesicles and the selection of cargo molecules. It also functions as a component of the nuclear pore complex (NPC). NPC components, collectively referred to as nucleoporins (NUPs), can play the role of both NPC structural components and of docking or interaction partners for transiently associated nuclear transport factors. SEC13 is required for efficient mRNA export from the nucleus to the cytoplasm and for correct nuclear pore biogenesis and distribution.</text>
</comment>
<dbReference type="InterPro" id="IPR036322">
    <property type="entry name" value="WD40_repeat_dom_sf"/>
</dbReference>
<dbReference type="PROSITE" id="PS50082">
    <property type="entry name" value="WD_REPEATS_2"/>
    <property type="match status" value="2"/>
</dbReference>
<organism evidence="21 22">
    <name type="scientific">Pseudocercospora eumusae</name>
    <dbReference type="NCBI Taxonomy" id="321146"/>
    <lineage>
        <taxon>Eukaryota</taxon>
        <taxon>Fungi</taxon>
        <taxon>Dikarya</taxon>
        <taxon>Ascomycota</taxon>
        <taxon>Pezizomycotina</taxon>
        <taxon>Dothideomycetes</taxon>
        <taxon>Dothideomycetidae</taxon>
        <taxon>Mycosphaerellales</taxon>
        <taxon>Mycosphaerellaceae</taxon>
        <taxon>Pseudocercospora</taxon>
    </lineage>
</organism>
<evidence type="ECO:0000256" key="9">
    <source>
        <dbReference type="ARBA" id="ARBA00022552"/>
    </source>
</evidence>
<dbReference type="Gene3D" id="2.130.10.10">
    <property type="entry name" value="YVTN repeat-like/Quinoprotein amine dehydrogenase"/>
    <property type="match status" value="1"/>
</dbReference>
<evidence type="ECO:0000313" key="21">
    <source>
        <dbReference type="EMBL" id="KXT01526.1"/>
    </source>
</evidence>
<keyword evidence="22" id="KW-1185">Reference proteome</keyword>
<keyword evidence="12" id="KW-0509">mRNA transport</keyword>
<evidence type="ECO:0000256" key="17">
    <source>
        <dbReference type="ARBA" id="ARBA00025261"/>
    </source>
</evidence>
<reference evidence="21 22" key="1">
    <citation type="submission" date="2015-07" db="EMBL/GenBank/DDBJ databases">
        <title>Comparative genomics of the Sigatoka disease complex on banana suggests a link between parallel evolutionary changes in Pseudocercospora fijiensis and Pseudocercospora eumusae and increased virulence on the banana host.</title>
        <authorList>
            <person name="Chang T.-C."/>
            <person name="Salvucci A."/>
            <person name="Crous P.W."/>
            <person name="Stergiopoulos I."/>
        </authorList>
    </citation>
    <scope>NUCLEOTIDE SEQUENCE [LARGE SCALE GENOMIC DNA]</scope>
    <source>
        <strain evidence="21 22">CBS 114824</strain>
    </source>
</reference>
<dbReference type="SUPFAM" id="SSF50978">
    <property type="entry name" value="WD40 repeat-like"/>
    <property type="match status" value="1"/>
</dbReference>
<evidence type="ECO:0000256" key="4">
    <source>
        <dbReference type="ARBA" id="ARBA00011369"/>
    </source>
</evidence>
<dbReference type="EMBL" id="LFZN01000054">
    <property type="protein sequence ID" value="KXT01526.1"/>
    <property type="molecule type" value="Genomic_DNA"/>
</dbReference>
<comment type="subcellular location">
    <subcellularLocation>
        <location evidence="1">Nucleus</location>
        <location evidence="1">Nuclear pore complex</location>
    </subcellularLocation>
    <subcellularLocation>
        <location evidence="2">Nucleus</location>
        <location evidence="2">Nucleolus</location>
    </subcellularLocation>
</comment>
<comment type="caution">
    <text evidence="21">The sequence shown here is derived from an EMBL/GenBank/DDBJ whole genome shotgun (WGS) entry which is preliminary data.</text>
</comment>
<evidence type="ECO:0000256" key="7">
    <source>
        <dbReference type="ARBA" id="ARBA00022448"/>
    </source>
</evidence>
<dbReference type="GO" id="GO:0090114">
    <property type="term" value="P:COPII-coated vesicle budding"/>
    <property type="evidence" value="ECO:0007669"/>
    <property type="project" value="TreeGrafter"/>
</dbReference>
<dbReference type="AlphaFoldDB" id="A0A139HGI6"/>
<evidence type="ECO:0000256" key="15">
    <source>
        <dbReference type="ARBA" id="ARBA00023132"/>
    </source>
</evidence>
<feature type="compositionally biased region" description="Basic residues" evidence="19">
    <location>
        <begin position="498"/>
        <end position="508"/>
    </location>
</feature>
<feature type="repeat" description="WD" evidence="18">
    <location>
        <begin position="194"/>
        <end position="238"/>
    </location>
</feature>
<feature type="domain" description="WD repeat-containing protein 75 second beta-propeller" evidence="20">
    <location>
        <begin position="174"/>
        <end position="297"/>
    </location>
</feature>
<keyword evidence="9" id="KW-0698">rRNA processing</keyword>
<feature type="repeat" description="WD" evidence="18">
    <location>
        <begin position="39"/>
        <end position="72"/>
    </location>
</feature>
<feature type="compositionally biased region" description="Basic and acidic residues" evidence="19">
    <location>
        <begin position="481"/>
        <end position="497"/>
    </location>
</feature>
<comment type="similarity">
    <text evidence="3">Belongs to the WD repeat SEC13 family.</text>
</comment>
<dbReference type="GO" id="GO:0051028">
    <property type="term" value="P:mRNA transport"/>
    <property type="evidence" value="ECO:0007669"/>
    <property type="project" value="UniProtKB-KW"/>
</dbReference>
<name>A0A139HGI6_9PEZI</name>
<dbReference type="PANTHER" id="PTHR11024:SF2">
    <property type="entry name" value="PROTEIN SEC13 HOMOLOG"/>
    <property type="match status" value="1"/>
</dbReference>
<dbReference type="PANTHER" id="PTHR11024">
    <property type="entry name" value="NUCLEAR PORE COMPLEX PROTEIN SEC13 / SEH1 FAMILY MEMBER"/>
    <property type="match status" value="1"/>
</dbReference>
<keyword evidence="7" id="KW-0813">Transport</keyword>
<evidence type="ECO:0000256" key="2">
    <source>
        <dbReference type="ARBA" id="ARBA00004604"/>
    </source>
</evidence>
<evidence type="ECO:0000256" key="14">
    <source>
        <dbReference type="ARBA" id="ARBA00023010"/>
    </source>
</evidence>
<keyword evidence="15" id="KW-0906">Nuclear pore complex</keyword>
<dbReference type="GO" id="GO:0032008">
    <property type="term" value="P:positive regulation of TOR signaling"/>
    <property type="evidence" value="ECO:0007669"/>
    <property type="project" value="TreeGrafter"/>
</dbReference>
<dbReference type="InterPro" id="IPR020472">
    <property type="entry name" value="WD40_PAC1"/>
</dbReference>
<evidence type="ECO:0000256" key="10">
    <source>
        <dbReference type="ARBA" id="ARBA00022574"/>
    </source>
</evidence>
<evidence type="ECO:0000256" key="19">
    <source>
        <dbReference type="SAM" id="MobiDB-lite"/>
    </source>
</evidence>
<keyword evidence="11" id="KW-0677">Repeat</keyword>
<dbReference type="InterPro" id="IPR037363">
    <property type="entry name" value="Sec13/Seh1_fam"/>
</dbReference>
<evidence type="ECO:0000256" key="1">
    <source>
        <dbReference type="ARBA" id="ARBA00004567"/>
    </source>
</evidence>
<proteinExistence type="inferred from homology"/>
<keyword evidence="14" id="KW-0811">Translocation</keyword>
<dbReference type="InterPro" id="IPR015943">
    <property type="entry name" value="WD40/YVTN_repeat-like_dom_sf"/>
</dbReference>
<evidence type="ECO:0000256" key="16">
    <source>
        <dbReference type="ARBA" id="ARBA00023242"/>
    </source>
</evidence>
<feature type="compositionally biased region" description="Basic and acidic residues" evidence="19">
    <location>
        <begin position="399"/>
        <end position="408"/>
    </location>
</feature>
<dbReference type="GO" id="GO:0030127">
    <property type="term" value="C:COPII vesicle coat"/>
    <property type="evidence" value="ECO:0007669"/>
    <property type="project" value="TreeGrafter"/>
</dbReference>
<evidence type="ECO:0000256" key="13">
    <source>
        <dbReference type="ARBA" id="ARBA00022927"/>
    </source>
</evidence>
<evidence type="ECO:0000256" key="5">
    <source>
        <dbReference type="ARBA" id="ARBA00013473"/>
    </source>
</evidence>
<keyword evidence="8" id="KW-0690">Ribosome biogenesis</keyword>
<dbReference type="PRINTS" id="PR00320">
    <property type="entry name" value="GPROTEINBRPT"/>
</dbReference>
<evidence type="ECO:0000256" key="11">
    <source>
        <dbReference type="ARBA" id="ARBA00022737"/>
    </source>
</evidence>
<evidence type="ECO:0000256" key="18">
    <source>
        <dbReference type="PROSITE-ProRule" id="PRU00221"/>
    </source>
</evidence>
<feature type="region of interest" description="Disordered" evidence="19">
    <location>
        <begin position="318"/>
        <end position="421"/>
    </location>
</feature>
<feature type="region of interest" description="Disordered" evidence="19">
    <location>
        <begin position="466"/>
        <end position="508"/>
    </location>
</feature>
<evidence type="ECO:0000256" key="12">
    <source>
        <dbReference type="ARBA" id="ARBA00022816"/>
    </source>
</evidence>
<dbReference type="InterPro" id="IPR001680">
    <property type="entry name" value="WD40_rpt"/>
</dbReference>
<protein>
    <recommendedName>
        <fullName evidence="6">Protein transport protein SEC13</fullName>
    </recommendedName>
    <alternativeName>
        <fullName evidence="5">Protein transport protein sec13</fullName>
    </alternativeName>
</protein>
<dbReference type="OrthoDB" id="364224at2759"/>
<comment type="subunit">
    <text evidence="4">The COPII coat is composed of at least 5 proteins: the SEC23/24 complex, the SEC13/31 complex, and the protein SAR1. Component of the nuclear pore complex (NPC). NPC constitutes the exclusive means of nucleocytoplasmic transport. NPCs allow the passive diffusion of ions and small molecules and the active, nuclear transport receptor-mediated bidirectional transport of macromolecules such as proteins, RNAs, ribonucleoparticles (RNPs), and ribosomal subunits across the nuclear envelope. Due to its 8-fold rotational symmetry, all subunits are present with 8 copies or multiples thereof.</text>
</comment>
<evidence type="ECO:0000256" key="6">
    <source>
        <dbReference type="ARBA" id="ARBA00021281"/>
    </source>
</evidence>
<evidence type="ECO:0000256" key="8">
    <source>
        <dbReference type="ARBA" id="ARBA00022517"/>
    </source>
</evidence>
<accession>A0A139HGI6</accession>
<keyword evidence="16" id="KW-0539">Nucleus</keyword>
<feature type="region of interest" description="Disordered" evidence="19">
    <location>
        <begin position="438"/>
        <end position="457"/>
    </location>
</feature>
<dbReference type="Pfam" id="PF00400">
    <property type="entry name" value="WD40"/>
    <property type="match status" value="3"/>
</dbReference>
<feature type="compositionally biased region" description="Basic residues" evidence="19">
    <location>
        <begin position="358"/>
        <end position="374"/>
    </location>
</feature>
<keyword evidence="10 18" id="KW-0853">WD repeat</keyword>
<dbReference type="InterPro" id="IPR057644">
    <property type="entry name" value="Beta-prop_WDR75_2nd"/>
</dbReference>
<evidence type="ECO:0000256" key="3">
    <source>
        <dbReference type="ARBA" id="ARBA00010102"/>
    </source>
</evidence>
<dbReference type="Proteomes" id="UP000070133">
    <property type="component" value="Unassembled WGS sequence"/>
</dbReference>
<evidence type="ECO:0000259" key="20">
    <source>
        <dbReference type="Pfam" id="PF23769"/>
    </source>
</evidence>
<dbReference type="GO" id="GO:0032527">
    <property type="term" value="P:protein exit from endoplasmic reticulum"/>
    <property type="evidence" value="ECO:0007669"/>
    <property type="project" value="TreeGrafter"/>
</dbReference>